<evidence type="ECO:0000313" key="2">
    <source>
        <dbReference type="Proteomes" id="UP001056120"/>
    </source>
</evidence>
<keyword evidence="2" id="KW-1185">Reference proteome</keyword>
<name>A0ACB8YCK4_9ASTR</name>
<protein>
    <submittedName>
        <fullName evidence="1">Uncharacterized protein</fullName>
    </submittedName>
</protein>
<reference evidence="2" key="1">
    <citation type="journal article" date="2022" name="Mol. Ecol. Resour.">
        <title>The genomes of chicory, endive, great burdock and yacon provide insights into Asteraceae palaeo-polyploidization history and plant inulin production.</title>
        <authorList>
            <person name="Fan W."/>
            <person name="Wang S."/>
            <person name="Wang H."/>
            <person name="Wang A."/>
            <person name="Jiang F."/>
            <person name="Liu H."/>
            <person name="Zhao H."/>
            <person name="Xu D."/>
            <person name="Zhang Y."/>
        </authorList>
    </citation>
    <scope>NUCLEOTIDE SEQUENCE [LARGE SCALE GENOMIC DNA]</scope>
    <source>
        <strain evidence="2">cv. Yunnan</strain>
    </source>
</reference>
<evidence type="ECO:0000313" key="1">
    <source>
        <dbReference type="EMBL" id="KAI3682938.1"/>
    </source>
</evidence>
<organism evidence="1 2">
    <name type="scientific">Smallanthus sonchifolius</name>
    <dbReference type="NCBI Taxonomy" id="185202"/>
    <lineage>
        <taxon>Eukaryota</taxon>
        <taxon>Viridiplantae</taxon>
        <taxon>Streptophyta</taxon>
        <taxon>Embryophyta</taxon>
        <taxon>Tracheophyta</taxon>
        <taxon>Spermatophyta</taxon>
        <taxon>Magnoliopsida</taxon>
        <taxon>eudicotyledons</taxon>
        <taxon>Gunneridae</taxon>
        <taxon>Pentapetalae</taxon>
        <taxon>asterids</taxon>
        <taxon>campanulids</taxon>
        <taxon>Asterales</taxon>
        <taxon>Asteraceae</taxon>
        <taxon>Asteroideae</taxon>
        <taxon>Heliantheae alliance</taxon>
        <taxon>Millerieae</taxon>
        <taxon>Smallanthus</taxon>
    </lineage>
</organism>
<dbReference type="EMBL" id="CM042045">
    <property type="protein sequence ID" value="KAI3682938.1"/>
    <property type="molecule type" value="Genomic_DNA"/>
</dbReference>
<proteinExistence type="predicted"/>
<gene>
    <name evidence="1" type="ORF">L1987_83331</name>
</gene>
<reference evidence="1 2" key="2">
    <citation type="journal article" date="2022" name="Mol. Ecol. Resour.">
        <title>The genomes of chicory, endive, great burdock and yacon provide insights into Asteraceae paleo-polyploidization history and plant inulin production.</title>
        <authorList>
            <person name="Fan W."/>
            <person name="Wang S."/>
            <person name="Wang H."/>
            <person name="Wang A."/>
            <person name="Jiang F."/>
            <person name="Liu H."/>
            <person name="Zhao H."/>
            <person name="Xu D."/>
            <person name="Zhang Y."/>
        </authorList>
    </citation>
    <scope>NUCLEOTIDE SEQUENCE [LARGE SCALE GENOMIC DNA]</scope>
    <source>
        <strain evidence="2">cv. Yunnan</strain>
        <tissue evidence="1">Leaves</tissue>
    </source>
</reference>
<sequence length="91" mass="10577">MVVFSFSLKTLPLKQPWPEFASSTTSLSICLYFFIHIFDLIHSFYIHQLSLDLRVLLSRFSPNCKGLLPCSRICDDWVLYHGILSIAFIYT</sequence>
<dbReference type="Proteomes" id="UP001056120">
    <property type="component" value="Linkage Group LG28"/>
</dbReference>
<comment type="caution">
    <text evidence="1">The sequence shown here is derived from an EMBL/GenBank/DDBJ whole genome shotgun (WGS) entry which is preliminary data.</text>
</comment>
<accession>A0ACB8YCK4</accession>